<organism evidence="3 4">
    <name type="scientific">Achlya hypogyna</name>
    <name type="common">Oomycete</name>
    <name type="synonym">Protoachlya hypogyna</name>
    <dbReference type="NCBI Taxonomy" id="1202772"/>
    <lineage>
        <taxon>Eukaryota</taxon>
        <taxon>Sar</taxon>
        <taxon>Stramenopiles</taxon>
        <taxon>Oomycota</taxon>
        <taxon>Saprolegniomycetes</taxon>
        <taxon>Saprolegniales</taxon>
        <taxon>Achlyaceae</taxon>
        <taxon>Achlya</taxon>
    </lineage>
</organism>
<accession>A0A1V9YZ79</accession>
<protein>
    <recommendedName>
        <fullName evidence="2">BCNT-C domain-containing protein</fullName>
    </recommendedName>
</protein>
<evidence type="ECO:0000313" key="3">
    <source>
        <dbReference type="EMBL" id="OQR91046.1"/>
    </source>
</evidence>
<feature type="compositionally biased region" description="Basic and acidic residues" evidence="1">
    <location>
        <begin position="1"/>
        <end position="13"/>
    </location>
</feature>
<dbReference type="OrthoDB" id="445677at2759"/>
<dbReference type="Proteomes" id="UP000243579">
    <property type="component" value="Unassembled WGS sequence"/>
</dbReference>
<dbReference type="PANTHER" id="PTHR48407:SF1">
    <property type="entry name" value="CRANIOFACIAL DEVELOPMENT PROTEIN 1"/>
    <property type="match status" value="1"/>
</dbReference>
<gene>
    <name evidence="3" type="ORF">ACHHYP_05055</name>
</gene>
<dbReference type="AlphaFoldDB" id="A0A1V9YZ79"/>
<dbReference type="Pfam" id="PF07572">
    <property type="entry name" value="BCNT"/>
    <property type="match status" value="1"/>
</dbReference>
<evidence type="ECO:0000259" key="2">
    <source>
        <dbReference type="PROSITE" id="PS51279"/>
    </source>
</evidence>
<comment type="caution">
    <text evidence="3">The sequence shown here is derived from an EMBL/GenBank/DDBJ whole genome shotgun (WGS) entry which is preliminary data.</text>
</comment>
<feature type="compositionally biased region" description="Acidic residues" evidence="1">
    <location>
        <begin position="14"/>
        <end position="29"/>
    </location>
</feature>
<dbReference type="STRING" id="1202772.A0A1V9YZ79"/>
<feature type="compositionally biased region" description="Basic and acidic residues" evidence="1">
    <location>
        <begin position="30"/>
        <end position="40"/>
    </location>
</feature>
<evidence type="ECO:0000256" key="1">
    <source>
        <dbReference type="SAM" id="MobiDB-lite"/>
    </source>
</evidence>
<keyword evidence="4" id="KW-1185">Reference proteome</keyword>
<dbReference type="InterPro" id="IPR011421">
    <property type="entry name" value="BCNT-C"/>
</dbReference>
<sequence>MASEEPRTTKDDVEHDEDSGDEDYNPELDTEGKVEDELDAKEEQEYIRKQQSKQPEVAGTKRKVDDLWVELNAGTAVSAKSTSKSSKLLQKLVQGHGSKKKKAKVLDFHMPIMGCSGKSRGDGPLKQATATTQVMKYAGKEYTVAAKAPEKKSGLDAVVDALQQPKKVSTIEKSSLDWDSFKEKEGIADELEHHTKDGYLEKQDFLHRVDLRKFEIEKAEREKVRRAQA</sequence>
<reference evidence="3 4" key="1">
    <citation type="journal article" date="2014" name="Genome Biol. Evol.">
        <title>The secreted proteins of Achlya hypogyna and Thraustotheca clavata identify the ancestral oomycete secretome and reveal gene acquisitions by horizontal gene transfer.</title>
        <authorList>
            <person name="Misner I."/>
            <person name="Blouin N."/>
            <person name="Leonard G."/>
            <person name="Richards T.A."/>
            <person name="Lane C.E."/>
        </authorList>
    </citation>
    <scope>NUCLEOTIDE SEQUENCE [LARGE SCALE GENOMIC DNA]</scope>
    <source>
        <strain evidence="3 4">ATCC 48635</strain>
    </source>
</reference>
<dbReference type="PROSITE" id="PS51279">
    <property type="entry name" value="BCNT_C"/>
    <property type="match status" value="1"/>
</dbReference>
<name>A0A1V9YZ79_ACHHY</name>
<dbReference type="EMBL" id="JNBR01000559">
    <property type="protein sequence ID" value="OQR91046.1"/>
    <property type="molecule type" value="Genomic_DNA"/>
</dbReference>
<feature type="region of interest" description="Disordered" evidence="1">
    <location>
        <begin position="1"/>
        <end position="40"/>
    </location>
</feature>
<proteinExistence type="predicted"/>
<dbReference type="PANTHER" id="PTHR48407">
    <property type="entry name" value="CRANIOFACIAL DEVELOPMENT PROTEIN 1"/>
    <property type="match status" value="1"/>
</dbReference>
<feature type="domain" description="BCNT-C" evidence="2">
    <location>
        <begin position="149"/>
        <end position="227"/>
    </location>
</feature>
<dbReference type="InterPro" id="IPR027124">
    <property type="entry name" value="Swc5/CFDP1/2"/>
</dbReference>
<evidence type="ECO:0000313" key="4">
    <source>
        <dbReference type="Proteomes" id="UP000243579"/>
    </source>
</evidence>